<evidence type="ECO:0000256" key="3">
    <source>
        <dbReference type="ARBA" id="ARBA00008392"/>
    </source>
</evidence>
<keyword evidence="8 15" id="KW-0663">Pyridoxal phosphate</keyword>
<dbReference type="EMBL" id="LS398551">
    <property type="protein sequence ID" value="SPR11979.1"/>
    <property type="molecule type" value="Genomic_DNA"/>
</dbReference>
<reference evidence="18" key="2">
    <citation type="submission" date="2018-03" db="EMBL/GenBank/DDBJ databases">
        <authorList>
            <person name="Keele B.F."/>
        </authorList>
    </citation>
    <scope>NUCLEOTIDE SEQUENCE [LARGE SCALE GENOMIC DNA]</scope>
    <source>
        <strain evidence="18">Gilliam</strain>
    </source>
</reference>
<protein>
    <recommendedName>
        <fullName evidence="6 15">5-aminolevulinate synthase</fullName>
        <ecNumber evidence="5 15">2.3.1.37</ecNumber>
    </recommendedName>
    <alternativeName>
        <fullName evidence="11 15">5-aminolevulinic acid synthase</fullName>
    </alternativeName>
    <alternativeName>
        <fullName evidence="12 15">Delta-ALA synthase</fullName>
    </alternativeName>
    <alternativeName>
        <fullName evidence="13 15">Delta-aminolevulinate synthase</fullName>
    </alternativeName>
</protein>
<dbReference type="FunFam" id="3.40.640.10:FF:000006">
    <property type="entry name" value="5-aminolevulinate synthase, mitochondrial"/>
    <property type="match status" value="1"/>
</dbReference>
<evidence type="ECO:0000256" key="12">
    <source>
        <dbReference type="ARBA" id="ARBA00031945"/>
    </source>
</evidence>
<dbReference type="Proteomes" id="UP000244959">
    <property type="component" value="Chromosome I"/>
</dbReference>
<evidence type="ECO:0000256" key="5">
    <source>
        <dbReference type="ARBA" id="ARBA00013257"/>
    </source>
</evidence>
<dbReference type="EMBL" id="LANO01000041">
    <property type="protein sequence ID" value="KJV51625.1"/>
    <property type="molecule type" value="Genomic_DNA"/>
</dbReference>
<dbReference type="InterPro" id="IPR004839">
    <property type="entry name" value="Aminotransferase_I/II_large"/>
</dbReference>
<comment type="cofactor">
    <cofactor evidence="1 15">
        <name>pyridoxal 5'-phosphate</name>
        <dbReference type="ChEBI" id="CHEBI:597326"/>
    </cofactor>
</comment>
<dbReference type="InterPro" id="IPR015424">
    <property type="entry name" value="PyrdxlP-dep_Trfase"/>
</dbReference>
<organism evidence="17 19">
    <name type="scientific">Orientia tsutsugamushi str. Gilliam</name>
    <dbReference type="NCBI Taxonomy" id="1359184"/>
    <lineage>
        <taxon>Bacteria</taxon>
        <taxon>Pseudomonadati</taxon>
        <taxon>Pseudomonadota</taxon>
        <taxon>Alphaproteobacteria</taxon>
        <taxon>Rickettsiales</taxon>
        <taxon>Rickettsiaceae</taxon>
        <taxon>Rickettsieae</taxon>
        <taxon>Orientia</taxon>
    </lineage>
</organism>
<evidence type="ECO:0000256" key="7">
    <source>
        <dbReference type="ARBA" id="ARBA00022679"/>
    </source>
</evidence>
<evidence type="ECO:0000256" key="8">
    <source>
        <dbReference type="ARBA" id="ARBA00022898"/>
    </source>
</evidence>
<reference evidence="20" key="3">
    <citation type="submission" date="2018-03" db="EMBL/GenBank/DDBJ databases">
        <authorList>
            <person name="Batty M. E."/>
            <person name="Batty M E."/>
        </authorList>
    </citation>
    <scope>NUCLEOTIDE SEQUENCE [LARGE SCALE GENOMIC DNA]</scope>
    <source>
        <strain evidence="20">Gilliam</strain>
    </source>
</reference>
<evidence type="ECO:0000256" key="6">
    <source>
        <dbReference type="ARBA" id="ARBA00017999"/>
    </source>
</evidence>
<proteinExistence type="inferred from homology"/>
<dbReference type="RefSeq" id="WP_047220874.1">
    <property type="nucleotide sequence ID" value="NZ_LS398551.1"/>
</dbReference>
<dbReference type="GO" id="GO:0030170">
    <property type="term" value="F:pyridoxal phosphate binding"/>
    <property type="evidence" value="ECO:0007669"/>
    <property type="project" value="UniProtKB-UniRule"/>
</dbReference>
<dbReference type="SUPFAM" id="SSF53383">
    <property type="entry name" value="PLP-dependent transferases"/>
    <property type="match status" value="1"/>
</dbReference>
<dbReference type="InterPro" id="IPR050087">
    <property type="entry name" value="AON_synthase_class-II"/>
</dbReference>
<dbReference type="EC" id="2.3.1.37" evidence="5 15"/>
<dbReference type="Pfam" id="PF00155">
    <property type="entry name" value="Aminotran_1_2"/>
    <property type="match status" value="1"/>
</dbReference>
<evidence type="ECO:0000256" key="14">
    <source>
        <dbReference type="ARBA" id="ARBA00047654"/>
    </source>
</evidence>
<evidence type="ECO:0000256" key="9">
    <source>
        <dbReference type="ARBA" id="ARBA00023133"/>
    </source>
</evidence>
<evidence type="ECO:0000256" key="15">
    <source>
        <dbReference type="RuleBase" id="RU910713"/>
    </source>
</evidence>
<dbReference type="PANTHER" id="PTHR13693">
    <property type="entry name" value="CLASS II AMINOTRANSFERASE/8-AMINO-7-OXONONANOATE SYNTHASE"/>
    <property type="match status" value="1"/>
</dbReference>
<comment type="pathway">
    <text evidence="2 15">Porphyrin-containing compound metabolism; protoporphyrin-IX biosynthesis; 5-aminolevulinate from glycine: step 1/1.</text>
</comment>
<keyword evidence="10 15" id="KW-0012">Acyltransferase</keyword>
<name>A0A0F3M7D5_ORITS</name>
<accession>A0A0F3M7D5</accession>
<dbReference type="UniPathway" id="UPA00251">
    <property type="reaction ID" value="UER00375"/>
</dbReference>
<dbReference type="Gene3D" id="3.40.640.10">
    <property type="entry name" value="Type I PLP-dependent aspartate aminotransferase-like (Major domain)"/>
    <property type="match status" value="1"/>
</dbReference>
<keyword evidence="20" id="KW-1185">Reference proteome</keyword>
<dbReference type="AlphaFoldDB" id="A0A0F3M7D5"/>
<dbReference type="CDD" id="cd06454">
    <property type="entry name" value="KBL_like"/>
    <property type="match status" value="1"/>
</dbReference>
<dbReference type="GO" id="GO:0003870">
    <property type="term" value="F:5-aminolevulinate synthase activity"/>
    <property type="evidence" value="ECO:0007669"/>
    <property type="project" value="UniProtKB-EC"/>
</dbReference>
<comment type="catalytic activity">
    <reaction evidence="14 15">
        <text>succinyl-CoA + glycine + H(+) = 5-aminolevulinate + CO2 + CoA</text>
        <dbReference type="Rhea" id="RHEA:12921"/>
        <dbReference type="ChEBI" id="CHEBI:15378"/>
        <dbReference type="ChEBI" id="CHEBI:16526"/>
        <dbReference type="ChEBI" id="CHEBI:57287"/>
        <dbReference type="ChEBI" id="CHEBI:57292"/>
        <dbReference type="ChEBI" id="CHEBI:57305"/>
        <dbReference type="ChEBI" id="CHEBI:356416"/>
        <dbReference type="EC" id="2.3.1.37"/>
    </reaction>
</comment>
<evidence type="ECO:0000313" key="19">
    <source>
        <dbReference type="Proteomes" id="UP000033769"/>
    </source>
</evidence>
<sequence>MVSYNNFFDNHLHSIKLEGRYRKFTCIKKSAKCFPYNICAQTGKKVLIWCTNDYLGMSFHPEVLSSAVLAVKQMGVGAGGTRNIGGNNSAIVELEELLAILHKKQKALVFTSGYVANDTTLQTLAKIIPGLVFISDEYNHASIIAGIRNSRAEKHIYFHNNMQSLQQILSSIPINQPKIIVFEAIYSMSGTIADVKGICNLAKMYNALTYIDEVHSVGLYGDDGSGICTLTGLFNQVDIIQGNLAKAYGAIGGYIAANSNIIDAIRSTASGFIFTTALPPVISCAAMTSIRYLMKSNKERLKLHETVSKLKDSLSNAGIRYLTNNSHIIAIVIGEPVLTQRVAQTLLEEYNIYIQAINFPTVPRGTERLRITPTPFHTDEMIHNLTVALKQVLLNLNISAALG</sequence>
<evidence type="ECO:0000313" key="18">
    <source>
        <dbReference type="EMBL" id="SPR11979.1"/>
    </source>
</evidence>
<evidence type="ECO:0000259" key="16">
    <source>
        <dbReference type="Pfam" id="PF00155"/>
    </source>
</evidence>
<comment type="similarity">
    <text evidence="3 15">Belongs to the class-II pyridoxal-phosphate-dependent aminotransferase family.</text>
</comment>
<comment type="subunit">
    <text evidence="4">Homodimer.</text>
</comment>
<dbReference type="InterPro" id="IPR015421">
    <property type="entry name" value="PyrdxlP-dep_Trfase_major"/>
</dbReference>
<evidence type="ECO:0000256" key="2">
    <source>
        <dbReference type="ARBA" id="ARBA00005029"/>
    </source>
</evidence>
<dbReference type="PANTHER" id="PTHR13693:SF102">
    <property type="entry name" value="2-AMINO-3-KETOBUTYRATE COENZYME A LIGASE, MITOCHONDRIAL"/>
    <property type="match status" value="1"/>
</dbReference>
<feature type="domain" description="Aminotransferase class I/classII large" evidence="16">
    <location>
        <begin position="45"/>
        <end position="387"/>
    </location>
</feature>
<dbReference type="PATRIC" id="fig|1359184.3.peg.1913"/>
<evidence type="ECO:0000313" key="20">
    <source>
        <dbReference type="Proteomes" id="UP000244959"/>
    </source>
</evidence>
<keyword evidence="7 15" id="KW-0808">Transferase</keyword>
<keyword evidence="9 15" id="KW-0350">Heme biosynthesis</keyword>
<evidence type="ECO:0000256" key="13">
    <source>
        <dbReference type="ARBA" id="ARBA00032773"/>
    </source>
</evidence>
<dbReference type="Proteomes" id="UP000033769">
    <property type="component" value="Unassembled WGS sequence"/>
</dbReference>
<evidence type="ECO:0000256" key="1">
    <source>
        <dbReference type="ARBA" id="ARBA00001933"/>
    </source>
</evidence>
<gene>
    <name evidence="17" type="primary">hemA</name>
    <name evidence="18" type="ORF">GILLIAM_02410</name>
    <name evidence="17" type="ORF">OTSGILL_2119</name>
</gene>
<dbReference type="Gene3D" id="3.90.1150.10">
    <property type="entry name" value="Aspartate Aminotransferase, domain 1"/>
    <property type="match status" value="1"/>
</dbReference>
<evidence type="ECO:0000313" key="17">
    <source>
        <dbReference type="EMBL" id="KJV51625.1"/>
    </source>
</evidence>
<dbReference type="InterPro" id="IPR010961">
    <property type="entry name" value="4pyrrol_synth_NH2levulA_synth"/>
</dbReference>
<reference evidence="17 19" key="1">
    <citation type="submission" date="2015-02" db="EMBL/GenBank/DDBJ databases">
        <title>Genome Sequencing of Rickettsiales.</title>
        <authorList>
            <person name="Daugherty S.C."/>
            <person name="Su Q."/>
            <person name="Abolude K."/>
            <person name="Beier-Sexton M."/>
            <person name="Carlyon J.A."/>
            <person name="Carter R."/>
            <person name="Day N.P."/>
            <person name="Dumler S.J."/>
            <person name="Dyachenko V."/>
            <person name="Godinez A."/>
            <person name="Kurtti T.J."/>
            <person name="Lichay M."/>
            <person name="Mullins K.E."/>
            <person name="Ott S."/>
            <person name="Pappas-Brown V."/>
            <person name="Paris D.H."/>
            <person name="Patel P."/>
            <person name="Richards A.L."/>
            <person name="Sadzewicz L."/>
            <person name="Sears K."/>
            <person name="Seidman D."/>
            <person name="Sengamalay N."/>
            <person name="Stenos J."/>
            <person name="Tallon L.J."/>
            <person name="Vincent G."/>
            <person name="Fraser C.M."/>
            <person name="Munderloh U."/>
            <person name="Dunning-Hotopp J.C."/>
        </authorList>
    </citation>
    <scope>NUCLEOTIDE SEQUENCE [LARGE SCALE GENOMIC DNA]</scope>
    <source>
        <strain evidence="17 19">Gilliam</strain>
    </source>
</reference>
<evidence type="ECO:0000256" key="10">
    <source>
        <dbReference type="ARBA" id="ARBA00023315"/>
    </source>
</evidence>
<dbReference type="GO" id="GO:0006782">
    <property type="term" value="P:protoporphyrinogen IX biosynthetic process"/>
    <property type="evidence" value="ECO:0007669"/>
    <property type="project" value="UniProtKB-UniRule"/>
</dbReference>
<dbReference type="NCBIfam" id="TIGR01821">
    <property type="entry name" value="5aminolev_synth"/>
    <property type="match status" value="1"/>
</dbReference>
<dbReference type="InterPro" id="IPR015422">
    <property type="entry name" value="PyrdxlP-dep_Trfase_small"/>
</dbReference>
<evidence type="ECO:0000256" key="11">
    <source>
        <dbReference type="ARBA" id="ARBA00031691"/>
    </source>
</evidence>
<evidence type="ECO:0000256" key="4">
    <source>
        <dbReference type="ARBA" id="ARBA00011738"/>
    </source>
</evidence>